<dbReference type="EMBL" id="OV696688">
    <property type="protein sequence ID" value="CAH1257582.1"/>
    <property type="molecule type" value="Genomic_DNA"/>
</dbReference>
<protein>
    <submittedName>
        <fullName evidence="2">Hypp1859 protein</fullName>
    </submittedName>
</protein>
<feature type="compositionally biased region" description="Polar residues" evidence="1">
    <location>
        <begin position="154"/>
        <end position="173"/>
    </location>
</feature>
<keyword evidence="3" id="KW-1185">Reference proteome</keyword>
<name>A0A8K0EQ74_BRALA</name>
<evidence type="ECO:0000313" key="3">
    <source>
        <dbReference type="Proteomes" id="UP000838412"/>
    </source>
</evidence>
<sequence length="449" mass="50626">MAAEDRSVTEGIQGNLYINTRYRGKMPYTKPKRSRLMARIMYKMKTVNVRKPTLPIATVFPHHYTNKHIRELPIRRTPVERESDEGGGCVAKGMKAEQFPEDLEGSFHAGQLQQHCSLAAKHCEDDGMLSQKGRWGYCSKPTRTICHSFKPYKGTTQSSPWPQRSRQTTQNNSSLLTSACKEDALELPKVADSSFYLSTDIDTGPQTPVSAELNLEQSDDRREDNRREDNRNWKNKKDSPSFPRPTNVDITCKEGIGENFPDKMVHPVLLEDVPSYKYDTCCMQNTNLGERESLEDIPSPEQLLSTEHDVKNNNVEEIIHSSLPGEEDNPPSPVFNSNAVLGALNTQANADENHKNKKMCTANGIAIVTEHCGFKISSCADEGLVPKETFWKEVMNDNYSDDSEPPFPLTQKYQAEIDGVDDCEVPDGDNLDSLMFPESPLLYSQHFED</sequence>
<evidence type="ECO:0000313" key="2">
    <source>
        <dbReference type="EMBL" id="CAH1257582.1"/>
    </source>
</evidence>
<dbReference type="AlphaFoldDB" id="A0A8K0EQ74"/>
<reference evidence="2" key="1">
    <citation type="submission" date="2022-01" db="EMBL/GenBank/DDBJ databases">
        <authorList>
            <person name="Braso-Vives M."/>
        </authorList>
    </citation>
    <scope>NUCLEOTIDE SEQUENCE</scope>
</reference>
<feature type="compositionally biased region" description="Basic and acidic residues" evidence="1">
    <location>
        <begin position="218"/>
        <end position="239"/>
    </location>
</feature>
<proteinExistence type="predicted"/>
<feature type="compositionally biased region" description="Polar residues" evidence="1">
    <location>
        <begin position="198"/>
        <end position="209"/>
    </location>
</feature>
<feature type="region of interest" description="Disordered" evidence="1">
    <location>
        <begin position="198"/>
        <end position="248"/>
    </location>
</feature>
<organism evidence="2 3">
    <name type="scientific">Branchiostoma lanceolatum</name>
    <name type="common">Common lancelet</name>
    <name type="synonym">Amphioxus lanceolatum</name>
    <dbReference type="NCBI Taxonomy" id="7740"/>
    <lineage>
        <taxon>Eukaryota</taxon>
        <taxon>Metazoa</taxon>
        <taxon>Chordata</taxon>
        <taxon>Cephalochordata</taxon>
        <taxon>Leptocardii</taxon>
        <taxon>Amphioxiformes</taxon>
        <taxon>Branchiostomatidae</taxon>
        <taxon>Branchiostoma</taxon>
    </lineage>
</organism>
<gene>
    <name evidence="2" type="primary">Hypp1859</name>
    <name evidence="2" type="ORF">BLAG_LOCUS15441</name>
</gene>
<feature type="region of interest" description="Disordered" evidence="1">
    <location>
        <begin position="149"/>
        <end position="173"/>
    </location>
</feature>
<dbReference type="Proteomes" id="UP000838412">
    <property type="component" value="Chromosome 3"/>
</dbReference>
<dbReference type="OrthoDB" id="9988171at2759"/>
<evidence type="ECO:0000256" key="1">
    <source>
        <dbReference type="SAM" id="MobiDB-lite"/>
    </source>
</evidence>
<accession>A0A8K0EQ74</accession>